<accession>A0A8E1URR4</accession>
<proteinExistence type="predicted"/>
<dbReference type="Gene3D" id="3.90.550.10">
    <property type="entry name" value="Spore Coat Polysaccharide Biosynthesis Protein SpsA, Chain A"/>
    <property type="match status" value="1"/>
</dbReference>
<reference evidence="3 4" key="1">
    <citation type="submission" date="2015-06" db="EMBL/GenBank/DDBJ databases">
        <title>Prevotella sp. 109, sp. nov., a novel member of the family Prevotellaceae isolated from human faeces.</title>
        <authorList>
            <person name="Shkoporov A.N."/>
            <person name="Chaplin A.V."/>
            <person name="Kafarskaia L.I."/>
            <person name="Efimov B.A."/>
        </authorList>
    </citation>
    <scope>NUCLEOTIDE SEQUENCE [LARGE SCALE GENOMIC DNA]</scope>
    <source>
        <strain evidence="3 4">109</strain>
    </source>
</reference>
<keyword evidence="1" id="KW-1133">Transmembrane helix</keyword>
<dbReference type="Proteomes" id="UP000036951">
    <property type="component" value="Unassembled WGS sequence"/>
</dbReference>
<dbReference type="OrthoDB" id="9800276at2"/>
<sequence length="380" mass="43896">MLILDNITIVICIILVISALCSSLFDTFFKKMVDKEETDSAENLKPVSVVIISDNNSVELDNNLKYFLSQDYSAGYEIIVVVSRDEDGTADVLKTYNKYKNLYTTFVPETSRYMSRRKLAITLGVKAAKNDLILLTDAVCKPVSNHWIEGMSTKCRDGINLVIGYSNYSDDTGQFKTFYRLHKEYTYMYEAFKGFAYSTYGNNLLFKKADFMSGRGFQGNLKYVRGEYDFLVNKYSKFGSAAIAISKDVMLVEDKPSKKAWNNKNTFYFETRKHLQRSFRHRQIFNMDVLGLYLCFILVIFSVIYSVLSARFVILPFSFMALVVPFISRIICAKRVLNRFNANVSLWKVIPFELALPFSNFRFAIKYILSDKYEYISHKS</sequence>
<evidence type="ECO:0000259" key="2">
    <source>
        <dbReference type="Pfam" id="PF00535"/>
    </source>
</evidence>
<dbReference type="InterPro" id="IPR029044">
    <property type="entry name" value="Nucleotide-diphossugar_trans"/>
</dbReference>
<protein>
    <recommendedName>
        <fullName evidence="2">Glycosyltransferase 2-like domain-containing protein</fullName>
    </recommendedName>
</protein>
<organism evidence="3 4">
    <name type="scientific">Xylanibacter rarus</name>
    <dbReference type="NCBI Taxonomy" id="1676614"/>
    <lineage>
        <taxon>Bacteria</taxon>
        <taxon>Pseudomonadati</taxon>
        <taxon>Bacteroidota</taxon>
        <taxon>Bacteroidia</taxon>
        <taxon>Bacteroidales</taxon>
        <taxon>Prevotellaceae</taxon>
        <taxon>Xylanibacter</taxon>
    </lineage>
</organism>
<evidence type="ECO:0000313" key="3">
    <source>
        <dbReference type="EMBL" id="KOO68497.1"/>
    </source>
</evidence>
<feature type="domain" description="Glycosyltransferase 2-like" evidence="2">
    <location>
        <begin position="48"/>
        <end position="192"/>
    </location>
</feature>
<keyword evidence="1" id="KW-0472">Membrane</keyword>
<dbReference type="AlphaFoldDB" id="A0A8E1URR4"/>
<dbReference type="EMBL" id="LFQU01000012">
    <property type="protein sequence ID" value="KOO68497.1"/>
    <property type="molecule type" value="Genomic_DNA"/>
</dbReference>
<name>A0A8E1URR4_9BACT</name>
<keyword evidence="1" id="KW-0812">Transmembrane</keyword>
<keyword evidence="4" id="KW-1185">Reference proteome</keyword>
<feature type="transmembrane region" description="Helical" evidence="1">
    <location>
        <begin position="6"/>
        <end position="25"/>
    </location>
</feature>
<gene>
    <name evidence="3" type="ORF">ACU52_07380</name>
</gene>
<feature type="transmembrane region" description="Helical" evidence="1">
    <location>
        <begin position="289"/>
        <end position="308"/>
    </location>
</feature>
<dbReference type="Pfam" id="PF00535">
    <property type="entry name" value="Glycos_transf_2"/>
    <property type="match status" value="1"/>
</dbReference>
<comment type="caution">
    <text evidence="3">The sequence shown here is derived from an EMBL/GenBank/DDBJ whole genome shotgun (WGS) entry which is preliminary data.</text>
</comment>
<dbReference type="InterPro" id="IPR001173">
    <property type="entry name" value="Glyco_trans_2-like"/>
</dbReference>
<evidence type="ECO:0000256" key="1">
    <source>
        <dbReference type="SAM" id="Phobius"/>
    </source>
</evidence>
<feature type="transmembrane region" description="Helical" evidence="1">
    <location>
        <begin position="314"/>
        <end position="332"/>
    </location>
</feature>
<dbReference type="SUPFAM" id="SSF53448">
    <property type="entry name" value="Nucleotide-diphospho-sugar transferases"/>
    <property type="match status" value="1"/>
</dbReference>
<evidence type="ECO:0000313" key="4">
    <source>
        <dbReference type="Proteomes" id="UP000036951"/>
    </source>
</evidence>